<accession>Q022N7</accession>
<dbReference type="EMBL" id="CP000473">
    <property type="protein sequence ID" value="ABJ84063.1"/>
    <property type="molecule type" value="Genomic_DNA"/>
</dbReference>
<protein>
    <submittedName>
        <fullName evidence="2">Uncharacterized protein</fullName>
    </submittedName>
</protein>
<feature type="compositionally biased region" description="Low complexity" evidence="1">
    <location>
        <begin position="1"/>
        <end position="15"/>
    </location>
</feature>
<dbReference type="OrthoDB" id="21490at2"/>
<gene>
    <name evidence="2" type="ordered locus">Acid_3084</name>
</gene>
<dbReference type="eggNOG" id="ENOG5033ACQ">
    <property type="taxonomic scope" value="Bacteria"/>
</dbReference>
<evidence type="ECO:0000313" key="2">
    <source>
        <dbReference type="EMBL" id="ABJ84063.1"/>
    </source>
</evidence>
<dbReference type="KEGG" id="sus:Acid_3084"/>
<dbReference type="AlphaFoldDB" id="Q022N7"/>
<evidence type="ECO:0000256" key="1">
    <source>
        <dbReference type="SAM" id="MobiDB-lite"/>
    </source>
</evidence>
<dbReference type="HOGENOM" id="CLU_1377347_0_0_0"/>
<proteinExistence type="predicted"/>
<dbReference type="InParanoid" id="Q022N7"/>
<organism evidence="2">
    <name type="scientific">Solibacter usitatus (strain Ellin6076)</name>
    <dbReference type="NCBI Taxonomy" id="234267"/>
    <lineage>
        <taxon>Bacteria</taxon>
        <taxon>Pseudomonadati</taxon>
        <taxon>Acidobacteriota</taxon>
        <taxon>Terriglobia</taxon>
        <taxon>Bryobacterales</taxon>
        <taxon>Solibacteraceae</taxon>
        <taxon>Candidatus Solibacter</taxon>
    </lineage>
</organism>
<feature type="region of interest" description="Disordered" evidence="1">
    <location>
        <begin position="1"/>
        <end position="22"/>
    </location>
</feature>
<sequence>MASPAQINANQANAQLSTGPRTVEGKARISQNAVRHGLTARHLVIRDDEKDDFAALNDSLFEELDPQGALETITFHELLHAAWNLQRFSRIEAEVSLGTADDFTDPGAAAVLDRLARYQSRAQRAFYKAQTELRILQTNRALRARKLTAEEDAKVPANVSINDLTKQTHSEVTAEAIDIAVRLLNYEAGVGTLTAFKKRDEPRP</sequence>
<reference evidence="2" key="1">
    <citation type="submission" date="2006-10" db="EMBL/GenBank/DDBJ databases">
        <title>Complete sequence of Solibacter usitatus Ellin6076.</title>
        <authorList>
            <consortium name="US DOE Joint Genome Institute"/>
            <person name="Copeland A."/>
            <person name="Lucas S."/>
            <person name="Lapidus A."/>
            <person name="Barry K."/>
            <person name="Detter J.C."/>
            <person name="Glavina del Rio T."/>
            <person name="Hammon N."/>
            <person name="Israni S."/>
            <person name="Dalin E."/>
            <person name="Tice H."/>
            <person name="Pitluck S."/>
            <person name="Thompson L.S."/>
            <person name="Brettin T."/>
            <person name="Bruce D."/>
            <person name="Han C."/>
            <person name="Tapia R."/>
            <person name="Gilna P."/>
            <person name="Schmutz J."/>
            <person name="Larimer F."/>
            <person name="Land M."/>
            <person name="Hauser L."/>
            <person name="Kyrpides N."/>
            <person name="Mikhailova N."/>
            <person name="Janssen P.H."/>
            <person name="Kuske C.R."/>
            <person name="Richardson P."/>
        </authorList>
    </citation>
    <scope>NUCLEOTIDE SEQUENCE</scope>
    <source>
        <strain evidence="2">Ellin6076</strain>
    </source>
</reference>
<name>Q022N7_SOLUE</name>